<dbReference type="AlphaFoldDB" id="A0A9P1GXI6"/>
<sequence>MHSAHWREDVDLTGKKVVLFGNGCTASQLIPAIVERTAHLTQIVRTKHWFLPSMDKEVGALHQFLLAHVPGLTRLFRFAVFVAAEKDSTSFSMTKRASKYRAKRQKLAEQYMRETAPEKYHDLLIPNFLLGCKRRIYDAGYLASLYAENLTLTDAKAVEIVPGVSRLRLA</sequence>
<proteinExistence type="inferred from homology"/>
<dbReference type="PANTHER" id="PTHR42877">
    <property type="entry name" value="L-ORNITHINE N(5)-MONOOXYGENASE-RELATED"/>
    <property type="match status" value="1"/>
</dbReference>
<organism evidence="2 3">
    <name type="scientific">Parascedosporium putredinis</name>
    <dbReference type="NCBI Taxonomy" id="1442378"/>
    <lineage>
        <taxon>Eukaryota</taxon>
        <taxon>Fungi</taxon>
        <taxon>Dikarya</taxon>
        <taxon>Ascomycota</taxon>
        <taxon>Pezizomycotina</taxon>
        <taxon>Sordariomycetes</taxon>
        <taxon>Hypocreomycetidae</taxon>
        <taxon>Microascales</taxon>
        <taxon>Microascaceae</taxon>
        <taxon>Parascedosporium</taxon>
    </lineage>
</organism>
<comment type="similarity">
    <text evidence="1">Belongs to the FAD-binding monooxygenase family.</text>
</comment>
<dbReference type="OrthoDB" id="74360at2759"/>
<evidence type="ECO:0000313" key="2">
    <source>
        <dbReference type="EMBL" id="CAI4212134.1"/>
    </source>
</evidence>
<dbReference type="Gene3D" id="3.50.50.60">
    <property type="entry name" value="FAD/NAD(P)-binding domain"/>
    <property type="match status" value="1"/>
</dbReference>
<dbReference type="InterPro" id="IPR051209">
    <property type="entry name" value="FAD-bind_Monooxygenase_sf"/>
</dbReference>
<reference evidence="2" key="1">
    <citation type="submission" date="2022-11" db="EMBL/GenBank/DDBJ databases">
        <authorList>
            <person name="Scott C."/>
            <person name="Bruce N."/>
        </authorList>
    </citation>
    <scope>NUCLEOTIDE SEQUENCE</scope>
</reference>
<evidence type="ECO:0000256" key="1">
    <source>
        <dbReference type="ARBA" id="ARBA00010139"/>
    </source>
</evidence>
<accession>A0A9P1GXI6</accession>
<dbReference type="PANTHER" id="PTHR42877:SF10">
    <property type="entry name" value="L-ORNITHINE N(5)-OXYGENASE"/>
    <property type="match status" value="1"/>
</dbReference>
<evidence type="ECO:0008006" key="4">
    <source>
        <dbReference type="Google" id="ProtNLM"/>
    </source>
</evidence>
<protein>
    <recommendedName>
        <fullName evidence="4">L-ornithine N(5)-oxygenase</fullName>
    </recommendedName>
</protein>
<name>A0A9P1GXI6_9PEZI</name>
<dbReference type="InterPro" id="IPR036188">
    <property type="entry name" value="FAD/NAD-bd_sf"/>
</dbReference>
<comment type="caution">
    <text evidence="2">The sequence shown here is derived from an EMBL/GenBank/DDBJ whole genome shotgun (WGS) entry which is preliminary data.</text>
</comment>
<dbReference type="EMBL" id="CALLCH030000003">
    <property type="protein sequence ID" value="CAI4212134.1"/>
    <property type="molecule type" value="Genomic_DNA"/>
</dbReference>
<keyword evidence="3" id="KW-1185">Reference proteome</keyword>
<gene>
    <name evidence="2" type="ORF">PPNO1_LOCUS1902</name>
</gene>
<dbReference type="SUPFAM" id="SSF51905">
    <property type="entry name" value="FAD/NAD(P)-binding domain"/>
    <property type="match status" value="1"/>
</dbReference>
<evidence type="ECO:0000313" key="3">
    <source>
        <dbReference type="Proteomes" id="UP000838763"/>
    </source>
</evidence>
<dbReference type="Proteomes" id="UP000838763">
    <property type="component" value="Unassembled WGS sequence"/>
</dbReference>